<organism evidence="2">
    <name type="scientific">Solanum lycopersicum</name>
    <name type="common">Tomato</name>
    <name type="synonym">Lycopersicon esculentum</name>
    <dbReference type="NCBI Taxonomy" id="4081"/>
    <lineage>
        <taxon>Eukaryota</taxon>
        <taxon>Viridiplantae</taxon>
        <taxon>Streptophyta</taxon>
        <taxon>Embryophyta</taxon>
        <taxon>Tracheophyta</taxon>
        <taxon>Spermatophyta</taxon>
        <taxon>Magnoliopsida</taxon>
        <taxon>eudicotyledons</taxon>
        <taxon>Gunneridae</taxon>
        <taxon>Pentapetalae</taxon>
        <taxon>asterids</taxon>
        <taxon>lamiids</taxon>
        <taxon>Solanales</taxon>
        <taxon>Solanaceae</taxon>
        <taxon>Solanoideae</taxon>
        <taxon>Solaneae</taxon>
        <taxon>Solanum</taxon>
        <taxon>Solanum subgen. Lycopersicon</taxon>
    </lineage>
</organism>
<accession>A0A3Q7J2R2</accession>
<dbReference type="Proteomes" id="UP000004994">
    <property type="component" value="Chromosome 12"/>
</dbReference>
<evidence type="ECO:0000313" key="3">
    <source>
        <dbReference type="Proteomes" id="UP000004994"/>
    </source>
</evidence>
<keyword evidence="3" id="KW-1185">Reference proteome</keyword>
<dbReference type="FunCoup" id="A0A3Q7J2R2">
    <property type="interactions" value="2168"/>
</dbReference>
<dbReference type="EnsemblPlants" id="Solyc12g005780.2.1">
    <property type="protein sequence ID" value="Solyc12g005780.2.1"/>
    <property type="gene ID" value="Solyc12g005780.2"/>
</dbReference>
<sequence length="480" mass="53416">MLRRLTRQLTFLNSAESNRFNSLTGSPYRRHFPVKSLPVNFPVVGPSSLSISVKCKSSSSYSAVIGRRMPVEMSSSPMTASVVEDFVHVDGEVANLNSEGSEASVVEEQGAEEVISANVEGEGEGYERKVLPEELSRSVMMLTCDSSANGGICDVYVVGTAHVSSESCQEVEAVINFLKPEVVFLELCSGRVGILTPQNLKENIQHFGNHCCKQAKNYFLAGIRSPLRKKDQVSELMYSVALIFNIPDSDMARYQQWEKWWRCGRKNKICLGYSTAGFLPRHDHNLKSCPYSSEVATKLEVFPGAEFRVAYEEAMKYGGKVILGDRPVQVTLRRTWAKMPLWHKTKLVYSLLFQAVFLPKPEDLVKMLKDMDDVDMLTLVIQEMSKQFPTLMDTLVHERDQFMSSMLLKVAREHSSVVAVVGKGHLPGIKKNWEQPIEVKELLSIPSPKPLITVSKIVTTLGVAVAGVAIISGIYVSSKK</sequence>
<dbReference type="STRING" id="4081.A0A3Q7J2R2"/>
<dbReference type="CDD" id="cd14726">
    <property type="entry name" value="TraB_PrgY-like"/>
    <property type="match status" value="1"/>
</dbReference>
<dbReference type="GO" id="GO:0005741">
    <property type="term" value="C:mitochondrial outer membrane"/>
    <property type="evidence" value="ECO:0000318"/>
    <property type="project" value="GO_Central"/>
</dbReference>
<dbReference type="PANTHER" id="PTHR21530">
    <property type="entry name" value="PHEROMONE SHUTDOWN PROTEIN"/>
    <property type="match status" value="1"/>
</dbReference>
<reference evidence="2" key="1">
    <citation type="journal article" date="2012" name="Nature">
        <title>The tomato genome sequence provides insights into fleshy fruit evolution.</title>
        <authorList>
            <consortium name="Tomato Genome Consortium"/>
        </authorList>
    </citation>
    <scope>NUCLEOTIDE SEQUENCE [LARGE SCALE GENOMIC DNA]</scope>
    <source>
        <strain evidence="2">cv. Heinz 1706</strain>
    </source>
</reference>
<dbReference type="AlphaFoldDB" id="A0A3Q7J2R2"/>
<dbReference type="InterPro" id="IPR046345">
    <property type="entry name" value="TraB_PrgY-like"/>
</dbReference>
<keyword evidence="1" id="KW-0472">Membrane</keyword>
<proteinExistence type="predicted"/>
<dbReference type="Pfam" id="PF01963">
    <property type="entry name" value="TraB_PrgY_gumN"/>
    <property type="match status" value="1"/>
</dbReference>
<dbReference type="OMA" id="DSDMARY"/>
<dbReference type="PANTHER" id="PTHR21530:SF7">
    <property type="entry name" value="TRAB DOMAIN-CONTAINING PROTEIN"/>
    <property type="match status" value="1"/>
</dbReference>
<protein>
    <recommendedName>
        <fullName evidence="4">TraB family protein</fullName>
    </recommendedName>
</protein>
<dbReference type="Gramene" id="Solyc12g005780.2.1">
    <property type="protein sequence ID" value="Solyc12g005780.2.1"/>
    <property type="gene ID" value="Solyc12g005780.2"/>
</dbReference>
<reference evidence="2" key="2">
    <citation type="submission" date="2019-01" db="UniProtKB">
        <authorList>
            <consortium name="EnsemblPlants"/>
        </authorList>
    </citation>
    <scope>IDENTIFICATION</scope>
    <source>
        <strain evidence="2">cv. Heinz 1706</strain>
    </source>
</reference>
<dbReference type="InParanoid" id="A0A3Q7J2R2"/>
<keyword evidence="1" id="KW-0812">Transmembrane</keyword>
<keyword evidence="1" id="KW-1133">Transmembrane helix</keyword>
<dbReference type="InterPro" id="IPR002816">
    <property type="entry name" value="TraB/PrgY/GumN_fam"/>
</dbReference>
<evidence type="ECO:0008006" key="4">
    <source>
        <dbReference type="Google" id="ProtNLM"/>
    </source>
</evidence>
<name>A0A3Q7J2R2_SOLLC</name>
<feature type="transmembrane region" description="Helical" evidence="1">
    <location>
        <begin position="457"/>
        <end position="476"/>
    </location>
</feature>
<evidence type="ECO:0000256" key="1">
    <source>
        <dbReference type="SAM" id="Phobius"/>
    </source>
</evidence>
<evidence type="ECO:0000313" key="2">
    <source>
        <dbReference type="EnsemblPlants" id="Solyc12g005780.2.1"/>
    </source>
</evidence>